<dbReference type="PANTHER" id="PTHR43179">
    <property type="entry name" value="RHAMNOSYLTRANSFERASE WBBL"/>
    <property type="match status" value="1"/>
</dbReference>
<comment type="similarity">
    <text evidence="1">Belongs to the glycosyltransferase 2 family.</text>
</comment>
<keyword evidence="4" id="KW-1133">Transmembrane helix</keyword>
<name>A0ABX0TVZ7_9SPHN</name>
<reference evidence="6 7" key="1">
    <citation type="submission" date="2020-03" db="EMBL/GenBank/DDBJ databases">
        <title>Genomic Encyclopedia of Type Strains, Phase III (KMG-III): the genomes of soil and plant-associated and newly described type strains.</title>
        <authorList>
            <person name="Whitman W."/>
        </authorList>
    </citation>
    <scope>NUCLEOTIDE SEQUENCE [LARGE SCALE GENOMIC DNA]</scope>
    <source>
        <strain evidence="6 7">CECT 8804</strain>
    </source>
</reference>
<keyword evidence="4" id="KW-0812">Transmembrane</keyword>
<dbReference type="PANTHER" id="PTHR43179:SF12">
    <property type="entry name" value="GALACTOFURANOSYLTRANSFERASE GLFT2"/>
    <property type="match status" value="1"/>
</dbReference>
<sequence>MTIGIVAIGRNEGERLKACLRSVVAAGPIVYVDSGSSDGSQDFARSLGVEVVGLAVPPNFTAARARNAGARALFAKAPETELIQFVDGDCEVQPGWLDAGAAVLAARPELALVFGRRRERFPDRSLYNALADDEWNVPVGDVGACGGDILIRRSAFEAVGGYPDEMIAGEEPDMCMRLRAAGWKLARIEGEMTLHDAAILRFGQWWNRTKRAGHAFAELAARHPDQRWPDWRAACRRITRWGGEIPGWILVGLMGGLVWSPWLLVLTLFGLGAFAANIARLFLRRRAEGLNPRLAFGSASLLMIGKLAEFQGLVRFRWNRLRNRRSSLIEYKGAAA</sequence>
<keyword evidence="4" id="KW-0472">Membrane</keyword>
<comment type="caution">
    <text evidence="6">The sequence shown here is derived from an EMBL/GenBank/DDBJ whole genome shotgun (WGS) entry which is preliminary data.</text>
</comment>
<dbReference type="InterPro" id="IPR029044">
    <property type="entry name" value="Nucleotide-diphossugar_trans"/>
</dbReference>
<keyword evidence="2" id="KW-0328">Glycosyltransferase</keyword>
<dbReference type="Proteomes" id="UP000727456">
    <property type="component" value="Unassembled WGS sequence"/>
</dbReference>
<dbReference type="RefSeq" id="WP_167073957.1">
    <property type="nucleotide sequence ID" value="NZ_JAAOZC010000006.1"/>
</dbReference>
<proteinExistence type="inferred from homology"/>
<feature type="transmembrane region" description="Helical" evidence="4">
    <location>
        <begin position="247"/>
        <end position="274"/>
    </location>
</feature>
<evidence type="ECO:0000313" key="7">
    <source>
        <dbReference type="Proteomes" id="UP000727456"/>
    </source>
</evidence>
<dbReference type="Gene3D" id="3.90.550.10">
    <property type="entry name" value="Spore Coat Polysaccharide Biosynthesis Protein SpsA, Chain A"/>
    <property type="match status" value="1"/>
</dbReference>
<organism evidence="6 7">
    <name type="scientific">Sphingomonas vulcanisoli</name>
    <dbReference type="NCBI Taxonomy" id="1658060"/>
    <lineage>
        <taxon>Bacteria</taxon>
        <taxon>Pseudomonadati</taxon>
        <taxon>Pseudomonadota</taxon>
        <taxon>Alphaproteobacteria</taxon>
        <taxon>Sphingomonadales</taxon>
        <taxon>Sphingomonadaceae</taxon>
        <taxon>Sphingomonas</taxon>
    </lineage>
</organism>
<gene>
    <name evidence="6" type="ORF">FHS31_002503</name>
</gene>
<feature type="domain" description="Glycosyltransferase 2-like" evidence="5">
    <location>
        <begin position="10"/>
        <end position="127"/>
    </location>
</feature>
<dbReference type="InterPro" id="IPR001173">
    <property type="entry name" value="Glyco_trans_2-like"/>
</dbReference>
<dbReference type="EMBL" id="JAAOZC010000006">
    <property type="protein sequence ID" value="NIJ08879.1"/>
    <property type="molecule type" value="Genomic_DNA"/>
</dbReference>
<dbReference type="Pfam" id="PF00535">
    <property type="entry name" value="Glycos_transf_2"/>
    <property type="match status" value="1"/>
</dbReference>
<evidence type="ECO:0000256" key="2">
    <source>
        <dbReference type="ARBA" id="ARBA00022676"/>
    </source>
</evidence>
<keyword evidence="3" id="KW-0808">Transferase</keyword>
<protein>
    <submittedName>
        <fullName evidence="6">GT2 family glycosyltransferase</fullName>
    </submittedName>
</protein>
<dbReference type="SUPFAM" id="SSF53448">
    <property type="entry name" value="Nucleotide-diphospho-sugar transferases"/>
    <property type="match status" value="1"/>
</dbReference>
<evidence type="ECO:0000313" key="6">
    <source>
        <dbReference type="EMBL" id="NIJ08879.1"/>
    </source>
</evidence>
<evidence type="ECO:0000259" key="5">
    <source>
        <dbReference type="Pfam" id="PF00535"/>
    </source>
</evidence>
<evidence type="ECO:0000256" key="1">
    <source>
        <dbReference type="ARBA" id="ARBA00006739"/>
    </source>
</evidence>
<accession>A0ABX0TVZ7</accession>
<evidence type="ECO:0000256" key="3">
    <source>
        <dbReference type="ARBA" id="ARBA00022679"/>
    </source>
</evidence>
<evidence type="ECO:0000256" key="4">
    <source>
        <dbReference type="SAM" id="Phobius"/>
    </source>
</evidence>
<keyword evidence="7" id="KW-1185">Reference proteome</keyword>